<feature type="domain" description="HTH psq-type" evidence="1">
    <location>
        <begin position="12"/>
        <end position="53"/>
    </location>
</feature>
<reference evidence="3" key="1">
    <citation type="journal article" date="2017" name="Genome Biol.">
        <title>Comparative genomics reveals high biological diversity and specific adaptations in the industrially and medically important fungal genus Aspergillus.</title>
        <authorList>
            <person name="de Vries R.P."/>
            <person name="Riley R."/>
            <person name="Wiebenga A."/>
            <person name="Aguilar-Osorio G."/>
            <person name="Amillis S."/>
            <person name="Uchima C.A."/>
            <person name="Anderluh G."/>
            <person name="Asadollahi M."/>
            <person name="Askin M."/>
            <person name="Barry K."/>
            <person name="Battaglia E."/>
            <person name="Bayram O."/>
            <person name="Benocci T."/>
            <person name="Braus-Stromeyer S.A."/>
            <person name="Caldana C."/>
            <person name="Canovas D."/>
            <person name="Cerqueira G.C."/>
            <person name="Chen F."/>
            <person name="Chen W."/>
            <person name="Choi C."/>
            <person name="Clum A."/>
            <person name="Dos Santos R.A."/>
            <person name="Damasio A.R."/>
            <person name="Diallinas G."/>
            <person name="Emri T."/>
            <person name="Fekete E."/>
            <person name="Flipphi M."/>
            <person name="Freyberg S."/>
            <person name="Gallo A."/>
            <person name="Gournas C."/>
            <person name="Habgood R."/>
            <person name="Hainaut M."/>
            <person name="Harispe M.L."/>
            <person name="Henrissat B."/>
            <person name="Hilden K.S."/>
            <person name="Hope R."/>
            <person name="Hossain A."/>
            <person name="Karabika E."/>
            <person name="Karaffa L."/>
            <person name="Karanyi Z."/>
            <person name="Krasevec N."/>
            <person name="Kuo A."/>
            <person name="Kusch H."/>
            <person name="LaButti K."/>
            <person name="Lagendijk E.L."/>
            <person name="Lapidus A."/>
            <person name="Levasseur A."/>
            <person name="Lindquist E."/>
            <person name="Lipzen A."/>
            <person name="Logrieco A.F."/>
            <person name="MacCabe A."/>
            <person name="Maekelae M.R."/>
            <person name="Malavazi I."/>
            <person name="Melin P."/>
            <person name="Meyer V."/>
            <person name="Mielnichuk N."/>
            <person name="Miskei M."/>
            <person name="Molnar A.P."/>
            <person name="Mule G."/>
            <person name="Ngan C.Y."/>
            <person name="Orejas M."/>
            <person name="Orosz E."/>
            <person name="Ouedraogo J.P."/>
            <person name="Overkamp K.M."/>
            <person name="Park H.-S."/>
            <person name="Perrone G."/>
            <person name="Piumi F."/>
            <person name="Punt P.J."/>
            <person name="Ram A.F."/>
            <person name="Ramon A."/>
            <person name="Rauscher S."/>
            <person name="Record E."/>
            <person name="Riano-Pachon D.M."/>
            <person name="Robert V."/>
            <person name="Roehrig J."/>
            <person name="Ruller R."/>
            <person name="Salamov A."/>
            <person name="Salih N.S."/>
            <person name="Samson R.A."/>
            <person name="Sandor E."/>
            <person name="Sanguinetti M."/>
            <person name="Schuetze T."/>
            <person name="Sepcic K."/>
            <person name="Shelest E."/>
            <person name="Sherlock G."/>
            <person name="Sophianopoulou V."/>
            <person name="Squina F.M."/>
            <person name="Sun H."/>
            <person name="Susca A."/>
            <person name="Todd R.B."/>
            <person name="Tsang A."/>
            <person name="Unkles S.E."/>
            <person name="van de Wiele N."/>
            <person name="van Rossen-Uffink D."/>
            <person name="Oliveira J.V."/>
            <person name="Vesth T.C."/>
            <person name="Visser J."/>
            <person name="Yu J.-H."/>
            <person name="Zhou M."/>
            <person name="Andersen M.R."/>
            <person name="Archer D.B."/>
            <person name="Baker S.E."/>
            <person name="Benoit I."/>
            <person name="Brakhage A.A."/>
            <person name="Braus G.H."/>
            <person name="Fischer R."/>
            <person name="Frisvad J.C."/>
            <person name="Goldman G.H."/>
            <person name="Houbraken J."/>
            <person name="Oakley B."/>
            <person name="Pocsi I."/>
            <person name="Scazzocchio C."/>
            <person name="Seiboth B."/>
            <person name="vanKuyk P.A."/>
            <person name="Wortman J."/>
            <person name="Dyer P.S."/>
            <person name="Grigoriev I.V."/>
        </authorList>
    </citation>
    <scope>NUCLEOTIDE SEQUENCE [LARGE SCALE GENOMIC DNA]</scope>
    <source>
        <strain evidence="3">CBS 101740 / IMI 381727 / IBT 21946</strain>
    </source>
</reference>
<dbReference type="OrthoDB" id="4207519at2759"/>
<evidence type="ECO:0000313" key="3">
    <source>
        <dbReference type="Proteomes" id="UP000184499"/>
    </source>
</evidence>
<dbReference type="EMBL" id="KV878695">
    <property type="protein sequence ID" value="OJJ67276.1"/>
    <property type="molecule type" value="Genomic_DNA"/>
</dbReference>
<sequence>MPIPSKMLVKQEGRILLAIEAIQKDQTSSIREAARFHDVPQTTLHAHHSTSEEVGINWASSFVKRHETLQT</sequence>
<dbReference type="AlphaFoldDB" id="A0A1L9U6G8"/>
<evidence type="ECO:0000259" key="1">
    <source>
        <dbReference type="Pfam" id="PF05225"/>
    </source>
</evidence>
<dbReference type="RefSeq" id="XP_067474525.1">
    <property type="nucleotide sequence ID" value="XM_067621433.1"/>
</dbReference>
<dbReference type="InterPro" id="IPR007889">
    <property type="entry name" value="HTH_Psq"/>
</dbReference>
<dbReference type="Gene3D" id="1.10.10.60">
    <property type="entry name" value="Homeodomain-like"/>
    <property type="match status" value="1"/>
</dbReference>
<dbReference type="Pfam" id="PF05225">
    <property type="entry name" value="HTH_psq"/>
    <property type="match status" value="1"/>
</dbReference>
<dbReference type="VEuPathDB" id="FungiDB:ASPBRDRAFT_200430"/>
<dbReference type="InterPro" id="IPR009057">
    <property type="entry name" value="Homeodomain-like_sf"/>
</dbReference>
<dbReference type="Proteomes" id="UP000184499">
    <property type="component" value="Unassembled WGS sequence"/>
</dbReference>
<dbReference type="GO" id="GO:0003677">
    <property type="term" value="F:DNA binding"/>
    <property type="evidence" value="ECO:0007669"/>
    <property type="project" value="InterPro"/>
</dbReference>
<accession>A0A1L9U6G8</accession>
<name>A0A1L9U6G8_ASPBC</name>
<dbReference type="GeneID" id="93573921"/>
<organism evidence="2 3">
    <name type="scientific">Aspergillus brasiliensis (strain CBS 101740 / IMI 381727 / IBT 21946)</name>
    <dbReference type="NCBI Taxonomy" id="767769"/>
    <lineage>
        <taxon>Eukaryota</taxon>
        <taxon>Fungi</taxon>
        <taxon>Dikarya</taxon>
        <taxon>Ascomycota</taxon>
        <taxon>Pezizomycotina</taxon>
        <taxon>Eurotiomycetes</taxon>
        <taxon>Eurotiomycetidae</taxon>
        <taxon>Eurotiales</taxon>
        <taxon>Aspergillaceae</taxon>
        <taxon>Aspergillus</taxon>
        <taxon>Aspergillus subgen. Circumdati</taxon>
    </lineage>
</organism>
<keyword evidence="3" id="KW-1185">Reference proteome</keyword>
<gene>
    <name evidence="2" type="ORF">ASPBRDRAFT_200430</name>
</gene>
<protein>
    <recommendedName>
        <fullName evidence="1">HTH psq-type domain-containing protein</fullName>
    </recommendedName>
</protein>
<dbReference type="SUPFAM" id="SSF46689">
    <property type="entry name" value="Homeodomain-like"/>
    <property type="match status" value="1"/>
</dbReference>
<evidence type="ECO:0000313" key="2">
    <source>
        <dbReference type="EMBL" id="OJJ67276.1"/>
    </source>
</evidence>
<proteinExistence type="predicted"/>